<evidence type="ECO:0000313" key="3">
    <source>
        <dbReference type="EnsemblPlants" id="PAC:32903230.CDS.1"/>
    </source>
</evidence>
<proteinExistence type="predicted"/>
<dbReference type="Proteomes" id="UP000006727">
    <property type="component" value="Chromosome 22"/>
</dbReference>
<dbReference type="AlphaFoldDB" id="A0A2K1IN80"/>
<dbReference type="EnsemblPlants" id="Pp3c22_12490V3.1">
    <property type="protein sequence ID" value="PAC:32903230.CDS.1"/>
    <property type="gene ID" value="Pp3c22_12490"/>
</dbReference>
<reference evidence="2 4" key="1">
    <citation type="journal article" date="2008" name="Science">
        <title>The Physcomitrella genome reveals evolutionary insights into the conquest of land by plants.</title>
        <authorList>
            <person name="Rensing S."/>
            <person name="Lang D."/>
            <person name="Zimmer A."/>
            <person name="Terry A."/>
            <person name="Salamov A."/>
            <person name="Shapiro H."/>
            <person name="Nishiyama T."/>
            <person name="Perroud P.-F."/>
            <person name="Lindquist E."/>
            <person name="Kamisugi Y."/>
            <person name="Tanahashi T."/>
            <person name="Sakakibara K."/>
            <person name="Fujita T."/>
            <person name="Oishi K."/>
            <person name="Shin-I T."/>
            <person name="Kuroki Y."/>
            <person name="Toyoda A."/>
            <person name="Suzuki Y."/>
            <person name="Hashimoto A."/>
            <person name="Yamaguchi K."/>
            <person name="Sugano A."/>
            <person name="Kohara Y."/>
            <person name="Fujiyama A."/>
            <person name="Anterola A."/>
            <person name="Aoki S."/>
            <person name="Ashton N."/>
            <person name="Barbazuk W.B."/>
            <person name="Barker E."/>
            <person name="Bennetzen J."/>
            <person name="Bezanilla M."/>
            <person name="Blankenship R."/>
            <person name="Cho S.H."/>
            <person name="Dutcher S."/>
            <person name="Estelle M."/>
            <person name="Fawcett J.A."/>
            <person name="Gundlach H."/>
            <person name="Hanada K."/>
            <person name="Heyl A."/>
            <person name="Hicks K.A."/>
            <person name="Hugh J."/>
            <person name="Lohr M."/>
            <person name="Mayer K."/>
            <person name="Melkozernov A."/>
            <person name="Murata T."/>
            <person name="Nelson D."/>
            <person name="Pils B."/>
            <person name="Prigge M."/>
            <person name="Reiss B."/>
            <person name="Renner T."/>
            <person name="Rombauts S."/>
            <person name="Rushton P."/>
            <person name="Sanderfoot A."/>
            <person name="Schween G."/>
            <person name="Shiu S.-H."/>
            <person name="Stueber K."/>
            <person name="Theodoulou F.L."/>
            <person name="Tu H."/>
            <person name="Van de Peer Y."/>
            <person name="Verrier P.J."/>
            <person name="Waters E."/>
            <person name="Wood A."/>
            <person name="Yang L."/>
            <person name="Cove D."/>
            <person name="Cuming A."/>
            <person name="Hasebe M."/>
            <person name="Lucas S."/>
            <person name="Mishler D.B."/>
            <person name="Reski R."/>
            <person name="Grigoriev I."/>
            <person name="Quatrano R.S."/>
            <person name="Boore J.L."/>
        </authorList>
    </citation>
    <scope>NUCLEOTIDE SEQUENCE [LARGE SCALE GENOMIC DNA]</scope>
    <source>
        <strain evidence="3 4">cv. Gransden 2004</strain>
    </source>
</reference>
<feature type="region of interest" description="Disordered" evidence="1">
    <location>
        <begin position="38"/>
        <end position="60"/>
    </location>
</feature>
<evidence type="ECO:0000313" key="4">
    <source>
        <dbReference type="Proteomes" id="UP000006727"/>
    </source>
</evidence>
<gene>
    <name evidence="2" type="ORF">PHYPA_027047</name>
</gene>
<organism evidence="2">
    <name type="scientific">Physcomitrium patens</name>
    <name type="common">Spreading-leaved earth moss</name>
    <name type="synonym">Physcomitrella patens</name>
    <dbReference type="NCBI Taxonomy" id="3218"/>
    <lineage>
        <taxon>Eukaryota</taxon>
        <taxon>Viridiplantae</taxon>
        <taxon>Streptophyta</taxon>
        <taxon>Embryophyta</taxon>
        <taxon>Bryophyta</taxon>
        <taxon>Bryophytina</taxon>
        <taxon>Bryopsida</taxon>
        <taxon>Funariidae</taxon>
        <taxon>Funariales</taxon>
        <taxon>Funariaceae</taxon>
        <taxon>Physcomitrium</taxon>
    </lineage>
</organism>
<dbReference type="InParanoid" id="A0A2K1IN80"/>
<dbReference type="Gramene" id="Pp3c22_12490V3.1">
    <property type="protein sequence ID" value="PAC:32903230.CDS.1"/>
    <property type="gene ID" value="Pp3c22_12490"/>
</dbReference>
<reference evidence="3" key="3">
    <citation type="submission" date="2020-12" db="UniProtKB">
        <authorList>
            <consortium name="EnsemblPlants"/>
        </authorList>
    </citation>
    <scope>IDENTIFICATION</scope>
</reference>
<dbReference type="EMBL" id="ABEU02000022">
    <property type="protein sequence ID" value="PNR30731.1"/>
    <property type="molecule type" value="Genomic_DNA"/>
</dbReference>
<evidence type="ECO:0000256" key="1">
    <source>
        <dbReference type="SAM" id="MobiDB-lite"/>
    </source>
</evidence>
<protein>
    <submittedName>
        <fullName evidence="2 3">Uncharacterized protein</fullName>
    </submittedName>
</protein>
<reference evidence="2 4" key="2">
    <citation type="journal article" date="2018" name="Plant J.">
        <title>The Physcomitrella patens chromosome-scale assembly reveals moss genome structure and evolution.</title>
        <authorList>
            <person name="Lang D."/>
            <person name="Ullrich K.K."/>
            <person name="Murat F."/>
            <person name="Fuchs J."/>
            <person name="Jenkins J."/>
            <person name="Haas F.B."/>
            <person name="Piednoel M."/>
            <person name="Gundlach H."/>
            <person name="Van Bel M."/>
            <person name="Meyberg R."/>
            <person name="Vives C."/>
            <person name="Morata J."/>
            <person name="Symeonidi A."/>
            <person name="Hiss M."/>
            <person name="Muchero W."/>
            <person name="Kamisugi Y."/>
            <person name="Saleh O."/>
            <person name="Blanc G."/>
            <person name="Decker E.L."/>
            <person name="van Gessel N."/>
            <person name="Grimwood J."/>
            <person name="Hayes R.D."/>
            <person name="Graham S.W."/>
            <person name="Gunter L.E."/>
            <person name="McDaniel S.F."/>
            <person name="Hoernstein S.N.W."/>
            <person name="Larsson A."/>
            <person name="Li F.W."/>
            <person name="Perroud P.F."/>
            <person name="Phillips J."/>
            <person name="Ranjan P."/>
            <person name="Rokshar D.S."/>
            <person name="Rothfels C.J."/>
            <person name="Schneider L."/>
            <person name="Shu S."/>
            <person name="Stevenson D.W."/>
            <person name="Thummler F."/>
            <person name="Tillich M."/>
            <person name="Villarreal Aguilar J.C."/>
            <person name="Widiez T."/>
            <person name="Wong G.K."/>
            <person name="Wymore A."/>
            <person name="Zhang Y."/>
            <person name="Zimmer A.D."/>
            <person name="Quatrano R.S."/>
            <person name="Mayer K.F.X."/>
            <person name="Goodstein D."/>
            <person name="Casacuberta J.M."/>
            <person name="Vandepoele K."/>
            <person name="Reski R."/>
            <person name="Cuming A.C."/>
            <person name="Tuskan G.A."/>
            <person name="Maumus F."/>
            <person name="Salse J."/>
            <person name="Schmutz J."/>
            <person name="Rensing S.A."/>
        </authorList>
    </citation>
    <scope>NUCLEOTIDE SEQUENCE [LARGE SCALE GENOMIC DNA]</scope>
    <source>
        <strain evidence="3 4">cv. Gransden 2004</strain>
    </source>
</reference>
<keyword evidence="4" id="KW-1185">Reference proteome</keyword>
<name>A0A2K1IN80_PHYPA</name>
<feature type="compositionally biased region" description="Basic and acidic residues" evidence="1">
    <location>
        <begin position="43"/>
        <end position="53"/>
    </location>
</feature>
<sequence length="127" mass="14781">MSCEHGQSSREDSKSNCFGTEYVVRSAKRPAELRSDWTNASKFSHDNRSDPQARKKNSSKHCNGIAHNVYIPWRLITEREWILPSFLCSRLVCIYSVLYFGERDSECFQLASFRSLIPPNHFKLDMM</sequence>
<evidence type="ECO:0000313" key="2">
    <source>
        <dbReference type="EMBL" id="PNR30731.1"/>
    </source>
</evidence>
<accession>A0A2K1IN80</accession>